<feature type="chain" id="PRO_5003669507" description="Surface-adhesin protein" evidence="2">
    <location>
        <begin position="19"/>
        <end position="155"/>
    </location>
</feature>
<dbReference type="Proteomes" id="UP000006457">
    <property type="component" value="Unassembled WGS sequence"/>
</dbReference>
<name>I3D6L4_9PAST</name>
<proteinExistence type="predicted"/>
<feature type="domain" description="Surface-adhesin protein E-like" evidence="3">
    <location>
        <begin position="45"/>
        <end position="150"/>
    </location>
</feature>
<dbReference type="OrthoDB" id="5690556at2"/>
<dbReference type="PROSITE" id="PS51257">
    <property type="entry name" value="PROKAR_LIPOPROTEIN"/>
    <property type="match status" value="1"/>
</dbReference>
<evidence type="ECO:0000259" key="3">
    <source>
        <dbReference type="Pfam" id="PF16747"/>
    </source>
</evidence>
<dbReference type="GO" id="GO:0009279">
    <property type="term" value="C:cell outer membrane"/>
    <property type="evidence" value="ECO:0007669"/>
    <property type="project" value="UniProtKB-UniRule"/>
</dbReference>
<dbReference type="InterPro" id="IPR043088">
    <property type="entry name" value="Adhesin_E"/>
</dbReference>
<keyword evidence="1" id="KW-0998">Cell outer membrane</keyword>
<evidence type="ECO:0000256" key="2">
    <source>
        <dbReference type="SAM" id="SignalP"/>
    </source>
</evidence>
<dbReference type="RefSeq" id="WP_005761843.1">
    <property type="nucleotide sequence ID" value="NZ_AJSX01000047.1"/>
</dbReference>
<accession>I3D6L4</accession>
<keyword evidence="5" id="KW-1185">Reference proteome</keyword>
<organism evidence="4 5">
    <name type="scientific">Pasteurella bettyae CCUG 2042</name>
    <dbReference type="NCBI Taxonomy" id="1095749"/>
    <lineage>
        <taxon>Bacteria</taxon>
        <taxon>Pseudomonadati</taxon>
        <taxon>Pseudomonadota</taxon>
        <taxon>Gammaproteobacteria</taxon>
        <taxon>Pasteurellales</taxon>
        <taxon>Pasteurellaceae</taxon>
        <taxon>Pasteurella</taxon>
    </lineage>
</organism>
<dbReference type="InterPro" id="IPR031939">
    <property type="entry name" value="Adhesin_E-like"/>
</dbReference>
<comment type="caution">
    <text evidence="4">The sequence shown here is derived from an EMBL/GenBank/DDBJ whole genome shotgun (WGS) entry which is preliminary data.</text>
</comment>
<dbReference type="Gene3D" id="2.40.128.710">
    <property type="entry name" value="Surface-adhesin protein E"/>
    <property type="match status" value="1"/>
</dbReference>
<gene>
    <name evidence="4" type="ORF">HMPREF1052_0713</name>
</gene>
<keyword evidence="2" id="KW-0732">Signal</keyword>
<feature type="signal peptide" evidence="2">
    <location>
        <begin position="1"/>
        <end position="18"/>
    </location>
</feature>
<reference evidence="4 5" key="1">
    <citation type="submission" date="2012-03" db="EMBL/GenBank/DDBJ databases">
        <authorList>
            <person name="Harkins D.M."/>
            <person name="Madupu R."/>
            <person name="Durkin A.S."/>
            <person name="Torralba M."/>
            <person name="Methe B."/>
            <person name="Sutton G.G."/>
            <person name="Nelson K.E."/>
        </authorList>
    </citation>
    <scope>NUCLEOTIDE SEQUENCE [LARGE SCALE GENOMIC DNA]</scope>
    <source>
        <strain evidence="4 5">CCUG 2042</strain>
    </source>
</reference>
<dbReference type="InterPro" id="IPR016595">
    <property type="entry name" value="Adhesin_E_Pasteurellaceae"/>
</dbReference>
<dbReference type="Pfam" id="PF16747">
    <property type="entry name" value="Adhesin_E"/>
    <property type="match status" value="1"/>
</dbReference>
<dbReference type="PIRSF" id="PIRSF012320">
    <property type="entry name" value="Prplsmic_HI0178_prd"/>
    <property type="match status" value="1"/>
</dbReference>
<sequence length="155" mass="17833">MKKLILLSMMTMMIVACSAPVDEKPLPTKPLQPPALVRPGFVRMSPDSQYYADINSVWLDTKKKHMIHFDAVINLTQGTYLYQDKTQFARSMRQAKIINCETMRLTHLNTDYYSEFWGVGERVSLPHQRKNTVNLRSGSSLNTLAQVLCTNLFKY</sequence>
<evidence type="ECO:0000256" key="1">
    <source>
        <dbReference type="PIRNR" id="PIRNR012320"/>
    </source>
</evidence>
<dbReference type="AlphaFoldDB" id="I3D6L4"/>
<keyword evidence="4" id="KW-0449">Lipoprotein</keyword>
<comment type="function">
    <text evidence="1">Acts as a multifunctional adhesin involved in direct interactions with host epithelial cells and host proteins.</text>
</comment>
<dbReference type="EMBL" id="AJSX01000047">
    <property type="protein sequence ID" value="EIJ67357.1"/>
    <property type="molecule type" value="Genomic_DNA"/>
</dbReference>
<keyword evidence="1" id="KW-0843">Virulence</keyword>
<protein>
    <recommendedName>
        <fullName evidence="1">Surface-adhesin protein</fullName>
    </recommendedName>
</protein>
<dbReference type="GO" id="GO:0009986">
    <property type="term" value="C:cell surface"/>
    <property type="evidence" value="ECO:0007669"/>
    <property type="project" value="UniProtKB-UniRule"/>
</dbReference>
<dbReference type="eggNOG" id="ENOG5031K03">
    <property type="taxonomic scope" value="Bacteria"/>
</dbReference>
<dbReference type="PATRIC" id="fig|1095749.3.peg.2048"/>
<keyword evidence="1" id="KW-0472">Membrane</keyword>
<evidence type="ECO:0000313" key="4">
    <source>
        <dbReference type="EMBL" id="EIJ67357.1"/>
    </source>
</evidence>
<evidence type="ECO:0000313" key="5">
    <source>
        <dbReference type="Proteomes" id="UP000006457"/>
    </source>
</evidence>